<dbReference type="RefSeq" id="WP_085797854.1">
    <property type="nucleotide sequence ID" value="NZ_FWFO01000006.1"/>
</dbReference>
<feature type="domain" description="Histidine kinase" evidence="12">
    <location>
        <begin position="247"/>
        <end position="461"/>
    </location>
</feature>
<dbReference type="Pfam" id="PF02518">
    <property type="entry name" value="HATPase_c"/>
    <property type="match status" value="1"/>
</dbReference>
<evidence type="ECO:0000256" key="10">
    <source>
        <dbReference type="ARBA" id="ARBA00023136"/>
    </source>
</evidence>
<name>A0A1Y5TVY4_9RHOB</name>
<dbReference type="Proteomes" id="UP000193077">
    <property type="component" value="Unassembled WGS sequence"/>
</dbReference>
<keyword evidence="6 11" id="KW-0812">Transmembrane</keyword>
<keyword evidence="8 11" id="KW-1133">Transmembrane helix</keyword>
<keyword evidence="10 11" id="KW-0472">Membrane</keyword>
<reference evidence="14 15" key="1">
    <citation type="submission" date="2017-03" db="EMBL/GenBank/DDBJ databases">
        <authorList>
            <person name="Afonso C.L."/>
            <person name="Miller P.J."/>
            <person name="Scott M.A."/>
            <person name="Spackman E."/>
            <person name="Goraichik I."/>
            <person name="Dimitrov K.M."/>
            <person name="Suarez D.L."/>
            <person name="Swayne D.E."/>
        </authorList>
    </citation>
    <scope>NUCLEOTIDE SEQUENCE [LARGE SCALE GENOMIC DNA]</scope>
    <source>
        <strain evidence="14 15">CECT 7639</strain>
    </source>
</reference>
<evidence type="ECO:0000256" key="5">
    <source>
        <dbReference type="ARBA" id="ARBA00022679"/>
    </source>
</evidence>
<comment type="subcellular location">
    <subcellularLocation>
        <location evidence="2">Membrane</location>
    </subcellularLocation>
</comment>
<evidence type="ECO:0000313" key="14">
    <source>
        <dbReference type="EMBL" id="SLN71166.1"/>
    </source>
</evidence>
<dbReference type="InterPro" id="IPR050428">
    <property type="entry name" value="TCS_sensor_his_kinase"/>
</dbReference>
<evidence type="ECO:0000256" key="1">
    <source>
        <dbReference type="ARBA" id="ARBA00000085"/>
    </source>
</evidence>
<comment type="catalytic activity">
    <reaction evidence="1">
        <text>ATP + protein L-histidine = ADP + protein N-phospho-L-histidine.</text>
        <dbReference type="EC" id="2.7.13.3"/>
    </reaction>
</comment>
<evidence type="ECO:0000256" key="4">
    <source>
        <dbReference type="ARBA" id="ARBA00022553"/>
    </source>
</evidence>
<dbReference type="AlphaFoldDB" id="A0A1Y5TVY4"/>
<dbReference type="CDD" id="cd00082">
    <property type="entry name" value="HisKA"/>
    <property type="match status" value="1"/>
</dbReference>
<evidence type="ECO:0000259" key="12">
    <source>
        <dbReference type="PROSITE" id="PS50109"/>
    </source>
</evidence>
<dbReference type="InterPro" id="IPR004358">
    <property type="entry name" value="Sig_transdc_His_kin-like_C"/>
</dbReference>
<sequence length="461" mass="49745">MTATINKRGSILRQLIALLLAGAAVLAVILFFVVQGFARQLAEESQDNILNASVTAILDTAAVQQGELTLDLPYSAFSMLGNLSDDRVFYAVYSDQTFLTGYADLPQIGTPAPERPLFETVAYQGEDIRIISAARRLVSEGRLVTLTASVAQTRNGQITTLNRISQNAAALGMGFFLLTALMAYLAARSAIGPLQRLAASVSRRGPQDLRPVAAPVPAEMVPLVGALNNFMDRLKTSLSRSEDFIAEAAHRIRTPLATVRTHAENTLHRVERDENRASLREMIRAIDDSSRAAGQLLDHAMVTFRTDHLEEEEIDLSTLAQEMVHRLGPLADLRDITMICDAPDPVWIQGDPILLQNALRNLLDNAIKYSPTEGEIEVLVASTDTKATLTVRDSGKGFPPGDIAELTKRFARGTNVEGIVGSGLGLTIVDEVTRAHDGTLSITNTPKGTGGCVTLSLPLPS</sequence>
<keyword evidence="7" id="KW-0418">Kinase</keyword>
<dbReference type="EMBL" id="FWFO01000006">
    <property type="protein sequence ID" value="SLN71166.1"/>
    <property type="molecule type" value="Genomic_DNA"/>
</dbReference>
<dbReference type="PRINTS" id="PR00344">
    <property type="entry name" value="BCTRLSENSOR"/>
</dbReference>
<dbReference type="EC" id="2.7.13.3" evidence="3"/>
<dbReference type="InterPro" id="IPR003660">
    <property type="entry name" value="HAMP_dom"/>
</dbReference>
<dbReference type="SUPFAM" id="SSF55874">
    <property type="entry name" value="ATPase domain of HSP90 chaperone/DNA topoisomerase II/histidine kinase"/>
    <property type="match status" value="1"/>
</dbReference>
<evidence type="ECO:0000256" key="3">
    <source>
        <dbReference type="ARBA" id="ARBA00012438"/>
    </source>
</evidence>
<dbReference type="InterPro" id="IPR003661">
    <property type="entry name" value="HisK_dim/P_dom"/>
</dbReference>
<evidence type="ECO:0000259" key="13">
    <source>
        <dbReference type="PROSITE" id="PS50885"/>
    </source>
</evidence>
<protein>
    <recommendedName>
        <fullName evidence="3">histidine kinase</fullName>
        <ecNumber evidence="3">2.7.13.3</ecNumber>
    </recommendedName>
</protein>
<dbReference type="Pfam" id="PF08521">
    <property type="entry name" value="2CSK_N"/>
    <property type="match status" value="1"/>
</dbReference>
<gene>
    <name evidence="14" type="primary">qseC_3</name>
    <name evidence="14" type="ORF">TRL7639_04209</name>
</gene>
<evidence type="ECO:0000256" key="9">
    <source>
        <dbReference type="ARBA" id="ARBA00023012"/>
    </source>
</evidence>
<keyword evidence="4" id="KW-0597">Phosphoprotein</keyword>
<evidence type="ECO:0000256" key="7">
    <source>
        <dbReference type="ARBA" id="ARBA00022777"/>
    </source>
</evidence>
<dbReference type="Pfam" id="PF00512">
    <property type="entry name" value="HisKA"/>
    <property type="match status" value="1"/>
</dbReference>
<dbReference type="InterPro" id="IPR003594">
    <property type="entry name" value="HATPase_dom"/>
</dbReference>
<dbReference type="GO" id="GO:0000155">
    <property type="term" value="F:phosphorelay sensor kinase activity"/>
    <property type="evidence" value="ECO:0007669"/>
    <property type="project" value="InterPro"/>
</dbReference>
<dbReference type="GO" id="GO:0005886">
    <property type="term" value="C:plasma membrane"/>
    <property type="evidence" value="ECO:0007669"/>
    <property type="project" value="TreeGrafter"/>
</dbReference>
<dbReference type="SMART" id="SM00387">
    <property type="entry name" value="HATPase_c"/>
    <property type="match status" value="1"/>
</dbReference>
<dbReference type="InterPro" id="IPR036097">
    <property type="entry name" value="HisK_dim/P_sf"/>
</dbReference>
<evidence type="ECO:0000256" key="6">
    <source>
        <dbReference type="ARBA" id="ARBA00022692"/>
    </source>
</evidence>
<evidence type="ECO:0000256" key="11">
    <source>
        <dbReference type="SAM" id="Phobius"/>
    </source>
</evidence>
<proteinExistence type="predicted"/>
<keyword evidence="15" id="KW-1185">Reference proteome</keyword>
<accession>A0A1Y5TVY4</accession>
<organism evidence="14 15">
    <name type="scientific">Falsiruegeria litorea R37</name>
    <dbReference type="NCBI Taxonomy" id="1200284"/>
    <lineage>
        <taxon>Bacteria</taxon>
        <taxon>Pseudomonadati</taxon>
        <taxon>Pseudomonadota</taxon>
        <taxon>Alphaproteobacteria</taxon>
        <taxon>Rhodobacterales</taxon>
        <taxon>Roseobacteraceae</taxon>
        <taxon>Falsiruegeria</taxon>
    </lineage>
</organism>
<evidence type="ECO:0000256" key="8">
    <source>
        <dbReference type="ARBA" id="ARBA00022989"/>
    </source>
</evidence>
<feature type="transmembrane region" description="Helical" evidence="11">
    <location>
        <begin position="168"/>
        <end position="187"/>
    </location>
</feature>
<feature type="domain" description="HAMP" evidence="13">
    <location>
        <begin position="188"/>
        <end position="239"/>
    </location>
</feature>
<dbReference type="Gene3D" id="3.30.565.10">
    <property type="entry name" value="Histidine kinase-like ATPase, C-terminal domain"/>
    <property type="match status" value="1"/>
</dbReference>
<evidence type="ECO:0000313" key="15">
    <source>
        <dbReference type="Proteomes" id="UP000193077"/>
    </source>
</evidence>
<keyword evidence="5 14" id="KW-0808">Transferase</keyword>
<dbReference type="InterPro" id="IPR013727">
    <property type="entry name" value="2CSK_N"/>
</dbReference>
<keyword evidence="9" id="KW-0902">Two-component regulatory system</keyword>
<dbReference type="PANTHER" id="PTHR45436:SF1">
    <property type="entry name" value="SENSOR PROTEIN QSEC"/>
    <property type="match status" value="1"/>
</dbReference>
<dbReference type="SUPFAM" id="SSF47384">
    <property type="entry name" value="Homodimeric domain of signal transducing histidine kinase"/>
    <property type="match status" value="1"/>
</dbReference>
<dbReference type="InterPro" id="IPR005467">
    <property type="entry name" value="His_kinase_dom"/>
</dbReference>
<evidence type="ECO:0000256" key="2">
    <source>
        <dbReference type="ARBA" id="ARBA00004370"/>
    </source>
</evidence>
<dbReference type="Gene3D" id="1.10.287.130">
    <property type="match status" value="1"/>
</dbReference>
<dbReference type="PROSITE" id="PS50885">
    <property type="entry name" value="HAMP"/>
    <property type="match status" value="1"/>
</dbReference>
<dbReference type="InterPro" id="IPR036890">
    <property type="entry name" value="HATPase_C_sf"/>
</dbReference>
<dbReference type="OrthoDB" id="913606at2"/>
<dbReference type="PROSITE" id="PS50109">
    <property type="entry name" value="HIS_KIN"/>
    <property type="match status" value="1"/>
</dbReference>
<dbReference type="PANTHER" id="PTHR45436">
    <property type="entry name" value="SENSOR HISTIDINE KINASE YKOH"/>
    <property type="match status" value="1"/>
</dbReference>